<protein>
    <recommendedName>
        <fullName evidence="6">Acetate--CoA ligase</fullName>
        <ecNumber evidence="6">6.2.1.1</ecNumber>
    </recommendedName>
</protein>
<evidence type="ECO:0000256" key="4">
    <source>
        <dbReference type="ARBA" id="ARBA00022840"/>
    </source>
</evidence>
<dbReference type="OrthoDB" id="9778383at2"/>
<keyword evidence="11" id="KW-1185">Reference proteome</keyword>
<dbReference type="InterPro" id="IPR025110">
    <property type="entry name" value="AMP-bd_C"/>
</dbReference>
<dbReference type="PANTHER" id="PTHR24095">
    <property type="entry name" value="ACETYL-COENZYME A SYNTHETASE"/>
    <property type="match status" value="1"/>
</dbReference>
<evidence type="ECO:0000313" key="10">
    <source>
        <dbReference type="EMBL" id="PQL91086.1"/>
    </source>
</evidence>
<keyword evidence="2 10" id="KW-0436">Ligase</keyword>
<sequence>MDAANKINWFKTPNKFYAQKEGHDIWFEDGIVNLSYLCIDKHINDGFGNNIALIFDSPNIQIQKSYTYNEVKEKVEKLSGGLKKLGLKKGDVALIYMPMIPETAFSILACARLGVTFSVVYCGYSASEIAMRINDCKPKIVITASSSIDVDRIISFKPIVDEAISLSNHTPDKIITYNRKLGFMYSHNKHDVDFEELLNSSNPEKYVEVTSNFPAYILYTSGVKGSARGAVYNTGDYAVALKDVMNNILKCKPDETIFTAFDIGGGIGHTFLVLAPMINRSTSVIYEGSSIRTPDPGAYWRIIQQYKVKVLLTPHTNIRKILNADSEGKYFFKYNVDSLHRIVLSGEDSGKDIITWLRKHSQVEIANLWWHSEGAWPLLGKIIKKGKKDPLPDSIGKPIRGFNMKIVDSNGQLSITGETGIIVAVKPLPPGSFSYINNNKPEDEFVTMKLSKYYNTGGVGYQDKKGNFYTTGSLGDIINVAGQRLSVMELEKILSSHSKISEVAVIGVRDSVKGQAIIAVPVIKAFEQVDIYKLTEELRGEVVDKMGINADLKQVIYVKRLPKNKSGEIQRNILSKIAEGEDYKIIENNQNSIIVSEIEQAFKSENVVKKNQEKNIDELVIKDNIDYDRIYNISIDQPEGFWSEVAQTFLWKKPWKSVLEYNFDRADFRWFKEGKLNITENCLDRHLEKNGDKIALLWESNEPQELHRKFTYKELHQEVCKLSNVLKSKGIKKGDRICIYLPMVPELLISLLACARIGAIHSVVFAGFSSTALVSRINDSECKLIITCDGNYRGSKYINLKAIVDEALQETPSIETVLVLNRSNKLLEIKGKKEIWWHEEMKKASSICPAEEMDAEDPLFILYTSGSTGKPKGMVHTCGGYMVYVTYAFKNVFQIGDPEDVYFCTADIGWITGHSFIVYAPLCSGITTVMFEGAPSYPDYGRFWQIIDKFKVTHFYTAPTAIRSLEAQPIHYVENHDLGTLKVLGTVGEPINEEAWEWYNEKIGKGNCPIVDTWWQTETGGFMIAPLAGITATKPAFATKPLPGIQACLMDSEGREIETVKGEGNLCIKFPWPGMARTIYGDHQRYIDTYFSAYKGKYFTGDAGLRDLAGNYRITGRVDDVIIVSGHNLGTAPIENVINEHYLVTESAVVGFPHDIKGNALYAFIITYEKPEDEELVKKEIQTRISRTIGPIAKIDKIQFVEGLPRTRSGKIMRRILRKIASNELEGLGDNSTLLNPEVVDQIIKGKL</sequence>
<gene>
    <name evidence="10" type="primary">acs</name>
    <name evidence="10" type="ORF">C4S77_09190</name>
</gene>
<evidence type="ECO:0000256" key="5">
    <source>
        <dbReference type="ARBA" id="ARBA00022990"/>
    </source>
</evidence>
<dbReference type="AlphaFoldDB" id="A0A2S8A9D4"/>
<feature type="domain" description="AMP-binding enzyme C-terminal" evidence="8">
    <location>
        <begin position="489"/>
        <end position="567"/>
    </location>
</feature>
<accession>A0A2S8A9D4</accession>
<evidence type="ECO:0000256" key="6">
    <source>
        <dbReference type="NCBIfam" id="TIGR02188"/>
    </source>
</evidence>
<dbReference type="InterPro" id="IPR042099">
    <property type="entry name" value="ANL_N_sf"/>
</dbReference>
<dbReference type="NCBIfam" id="NF001208">
    <property type="entry name" value="PRK00174.1"/>
    <property type="match status" value="1"/>
</dbReference>
<dbReference type="CDD" id="cd05966">
    <property type="entry name" value="ACS"/>
    <property type="match status" value="1"/>
</dbReference>
<dbReference type="GO" id="GO:0005524">
    <property type="term" value="F:ATP binding"/>
    <property type="evidence" value="ECO:0007669"/>
    <property type="project" value="UniProtKB-KW"/>
</dbReference>
<name>A0A2S8A9D4_9FLAO</name>
<dbReference type="InterPro" id="IPR032387">
    <property type="entry name" value="ACAS_N"/>
</dbReference>
<dbReference type="PROSITE" id="PS00455">
    <property type="entry name" value="AMP_BINDING"/>
    <property type="match status" value="1"/>
</dbReference>
<dbReference type="NCBIfam" id="TIGR02188">
    <property type="entry name" value="Ac_CoA_lig_AcsA"/>
    <property type="match status" value="1"/>
</dbReference>
<dbReference type="InterPro" id="IPR000873">
    <property type="entry name" value="AMP-dep_synth/lig_dom"/>
</dbReference>
<feature type="domain" description="AMP-binding enzyme C-terminal" evidence="8">
    <location>
        <begin position="1134"/>
        <end position="1211"/>
    </location>
</feature>
<dbReference type="EMBL" id="PSZM01000043">
    <property type="protein sequence ID" value="PQL91086.1"/>
    <property type="molecule type" value="Genomic_DNA"/>
</dbReference>
<dbReference type="Gene3D" id="3.40.50.12780">
    <property type="entry name" value="N-terminal domain of ligase-like"/>
    <property type="match status" value="2"/>
</dbReference>
<dbReference type="InterPro" id="IPR045851">
    <property type="entry name" value="AMP-bd_C_sf"/>
</dbReference>
<dbReference type="SUPFAM" id="SSF56801">
    <property type="entry name" value="Acetyl-CoA synthetase-like"/>
    <property type="match status" value="2"/>
</dbReference>
<dbReference type="Proteomes" id="UP000238042">
    <property type="component" value="Unassembled WGS sequence"/>
</dbReference>
<dbReference type="PANTHER" id="PTHR24095:SF14">
    <property type="entry name" value="ACETYL-COENZYME A SYNTHETASE 1"/>
    <property type="match status" value="1"/>
</dbReference>
<proteinExistence type="inferred from homology"/>
<reference evidence="10 11" key="1">
    <citation type="submission" date="2018-02" db="EMBL/GenBank/DDBJ databases">
        <title>Genome sequences of Apibacter spp., gut symbionts of Asian honey bees.</title>
        <authorList>
            <person name="Kwong W.K."/>
            <person name="Steele M.I."/>
            <person name="Moran N.A."/>
        </authorList>
    </citation>
    <scope>NUCLEOTIDE SEQUENCE [LARGE SCALE GENOMIC DNA]</scope>
    <source>
        <strain evidence="11">wkB301</strain>
    </source>
</reference>
<evidence type="ECO:0000313" key="11">
    <source>
        <dbReference type="Proteomes" id="UP000238042"/>
    </source>
</evidence>
<evidence type="ECO:0000259" key="8">
    <source>
        <dbReference type="Pfam" id="PF13193"/>
    </source>
</evidence>
<feature type="domain" description="AMP-dependent synthetase/ligase" evidence="7">
    <location>
        <begin position="47"/>
        <end position="424"/>
    </location>
</feature>
<keyword evidence="3" id="KW-0547">Nucleotide-binding</keyword>
<comment type="caution">
    <text evidence="10">The sequence shown here is derived from an EMBL/GenBank/DDBJ whole genome shotgun (WGS) entry which is preliminary data.</text>
</comment>
<dbReference type="InterPro" id="IPR011904">
    <property type="entry name" value="Ac_CoA_lig"/>
</dbReference>
<dbReference type="GO" id="GO:0016208">
    <property type="term" value="F:AMP binding"/>
    <property type="evidence" value="ECO:0007669"/>
    <property type="project" value="InterPro"/>
</dbReference>
<dbReference type="Pfam" id="PF13193">
    <property type="entry name" value="AMP-binding_C"/>
    <property type="match status" value="2"/>
</dbReference>
<dbReference type="InterPro" id="IPR020845">
    <property type="entry name" value="AMP-binding_CS"/>
</dbReference>
<evidence type="ECO:0000259" key="9">
    <source>
        <dbReference type="Pfam" id="PF16177"/>
    </source>
</evidence>
<keyword evidence="4" id="KW-0067">ATP-binding</keyword>
<dbReference type="Pfam" id="PF16177">
    <property type="entry name" value="ACAS_N"/>
    <property type="match status" value="1"/>
</dbReference>
<feature type="domain" description="AMP-dependent synthetase/ligase" evidence="7">
    <location>
        <begin position="684"/>
        <end position="1077"/>
    </location>
</feature>
<organism evidence="10 11">
    <name type="scientific">Apibacter adventoris</name>
    <dbReference type="NCBI Taxonomy" id="1679466"/>
    <lineage>
        <taxon>Bacteria</taxon>
        <taxon>Pseudomonadati</taxon>
        <taxon>Bacteroidota</taxon>
        <taxon>Flavobacteriia</taxon>
        <taxon>Flavobacteriales</taxon>
        <taxon>Weeksellaceae</taxon>
        <taxon>Apibacter</taxon>
    </lineage>
</organism>
<evidence type="ECO:0000256" key="2">
    <source>
        <dbReference type="ARBA" id="ARBA00022598"/>
    </source>
</evidence>
<dbReference type="FunFam" id="3.40.50.12780:FF:000001">
    <property type="entry name" value="Acetyl-coenzyme A synthetase"/>
    <property type="match status" value="1"/>
</dbReference>
<keyword evidence="5" id="KW-0007">Acetylation</keyword>
<comment type="similarity">
    <text evidence="1">Belongs to the ATP-dependent AMP-binding enzyme family.</text>
</comment>
<evidence type="ECO:0000256" key="3">
    <source>
        <dbReference type="ARBA" id="ARBA00022741"/>
    </source>
</evidence>
<evidence type="ECO:0000259" key="7">
    <source>
        <dbReference type="Pfam" id="PF00501"/>
    </source>
</evidence>
<feature type="domain" description="Acetyl-coenzyme A synthetase N-terminal" evidence="9">
    <location>
        <begin position="627"/>
        <end position="682"/>
    </location>
</feature>
<dbReference type="GO" id="GO:0019427">
    <property type="term" value="P:acetyl-CoA biosynthetic process from acetate"/>
    <property type="evidence" value="ECO:0007669"/>
    <property type="project" value="UniProtKB-UniRule"/>
</dbReference>
<dbReference type="Gene3D" id="3.30.300.30">
    <property type="match status" value="2"/>
</dbReference>
<dbReference type="GO" id="GO:0003987">
    <property type="term" value="F:acetate-CoA ligase activity"/>
    <property type="evidence" value="ECO:0007669"/>
    <property type="project" value="UniProtKB-UniRule"/>
</dbReference>
<dbReference type="EC" id="6.2.1.1" evidence="6"/>
<dbReference type="Pfam" id="PF00501">
    <property type="entry name" value="AMP-binding"/>
    <property type="match status" value="2"/>
</dbReference>
<evidence type="ECO:0000256" key="1">
    <source>
        <dbReference type="ARBA" id="ARBA00006432"/>
    </source>
</evidence>